<dbReference type="RefSeq" id="WP_037923911.1">
    <property type="nucleotide sequence ID" value="NZ_CP054599.1"/>
</dbReference>
<gene>
    <name evidence="1" type="ORF">SUH3_14220</name>
</gene>
<dbReference type="AlphaFoldDB" id="A0A073J4C6"/>
<dbReference type="OrthoDB" id="547419at2"/>
<accession>A0A073J4C6</accession>
<organism evidence="1 2">
    <name type="scientific">Pseudosulfitobacter pseudonitzschiae</name>
    <dbReference type="NCBI Taxonomy" id="1402135"/>
    <lineage>
        <taxon>Bacteria</taxon>
        <taxon>Pseudomonadati</taxon>
        <taxon>Pseudomonadota</taxon>
        <taxon>Alphaproteobacteria</taxon>
        <taxon>Rhodobacterales</taxon>
        <taxon>Roseobacteraceae</taxon>
        <taxon>Pseudosulfitobacter</taxon>
    </lineage>
</organism>
<protein>
    <recommendedName>
        <fullName evidence="3">Sulfotransferase family protein</fullName>
    </recommendedName>
</protein>
<reference evidence="1 2" key="1">
    <citation type="submission" date="2014-01" db="EMBL/GenBank/DDBJ databases">
        <title>Sulfitobacter sp. H3 (MCCC 1A00686) Genome Sequencing.</title>
        <authorList>
            <person name="Lai Q."/>
            <person name="Hong Z."/>
        </authorList>
    </citation>
    <scope>NUCLEOTIDE SEQUENCE [LARGE SCALE GENOMIC DNA]</scope>
    <source>
        <strain evidence="1 2">H3</strain>
    </source>
</reference>
<dbReference type="Gene3D" id="3.40.50.300">
    <property type="entry name" value="P-loop containing nucleotide triphosphate hydrolases"/>
    <property type="match status" value="1"/>
</dbReference>
<dbReference type="InterPro" id="IPR027417">
    <property type="entry name" value="P-loop_NTPase"/>
</dbReference>
<evidence type="ECO:0000313" key="2">
    <source>
        <dbReference type="Proteomes" id="UP000027746"/>
    </source>
</evidence>
<evidence type="ECO:0008006" key="3">
    <source>
        <dbReference type="Google" id="ProtNLM"/>
    </source>
</evidence>
<dbReference type="Proteomes" id="UP000027746">
    <property type="component" value="Unassembled WGS sequence"/>
</dbReference>
<comment type="caution">
    <text evidence="1">The sequence shown here is derived from an EMBL/GenBank/DDBJ whole genome shotgun (WGS) entry which is preliminary data.</text>
</comment>
<dbReference type="EMBL" id="JAMD01000003">
    <property type="protein sequence ID" value="KEJ96511.1"/>
    <property type="molecule type" value="Genomic_DNA"/>
</dbReference>
<evidence type="ECO:0000313" key="1">
    <source>
        <dbReference type="EMBL" id="KEJ96511.1"/>
    </source>
</evidence>
<dbReference type="SUPFAM" id="SSF52540">
    <property type="entry name" value="P-loop containing nucleoside triphosphate hydrolases"/>
    <property type="match status" value="1"/>
</dbReference>
<name>A0A073J4C6_9RHOB</name>
<proteinExistence type="predicted"/>
<sequence>MARLILHIGHGKTGSSALQSALALSTDALAAQGIVYPDHASLAQARAGQITAGNVNGRTLVATAKAALKRSAQDVLLSNESLIHFFLNDPDLLSRVANLGVPVQLILYVRNPFDHACSVYGQTVKRGGADISFDAFLAGYPTPSKVREMIRLADRAGVDLTVINYSNHAADILRSLTDALGVPADTLTPAAAGRVNRSLTRSEMELQRMFNRHWGRRSSRFVSDALCNALPEIRADRPVASARALDAFVARQTPIVTEVNALLPPSEAYRLEVPGDAPGTEDQSDLTFTPEQMEVLVQAISERIPNVLENDRWHRLLIRLRGGQHGSVLKSLKSKITGRKNG</sequence>
<dbReference type="GeneID" id="68869175"/>
<keyword evidence="2" id="KW-1185">Reference proteome</keyword>